<dbReference type="GeneID" id="60754472"/>
<sequence>MLSQTLVVLPVLAKALQFSDRKLQAQTDSALAAVAVYKSLGGGWQPQDF</sequence>
<organism evidence="1 2">
    <name type="scientific">Acinetobacter lactucae</name>
    <dbReference type="NCBI Taxonomy" id="1785128"/>
    <lineage>
        <taxon>Bacteria</taxon>
        <taxon>Pseudomonadati</taxon>
        <taxon>Pseudomonadota</taxon>
        <taxon>Gammaproteobacteria</taxon>
        <taxon>Moraxellales</taxon>
        <taxon>Moraxellaceae</taxon>
        <taxon>Acinetobacter</taxon>
        <taxon>Acinetobacter calcoaceticus/baumannii complex</taxon>
    </lineage>
</organism>
<proteinExistence type="predicted"/>
<protein>
    <submittedName>
        <fullName evidence="1">Uncharacterized protein</fullName>
    </submittedName>
</protein>
<accession>A0AB35K587</accession>
<dbReference type="RefSeq" id="WP_155859216.1">
    <property type="nucleotide sequence ID" value="NZ_CAJCKV010000007.1"/>
</dbReference>
<gene>
    <name evidence="1" type="ORF">M0O54_11550</name>
</gene>
<evidence type="ECO:0000313" key="1">
    <source>
        <dbReference type="EMBL" id="MDD9320739.1"/>
    </source>
</evidence>
<dbReference type="Proteomes" id="UP001150055">
    <property type="component" value="Unassembled WGS sequence"/>
</dbReference>
<evidence type="ECO:0000313" key="2">
    <source>
        <dbReference type="Proteomes" id="UP001150055"/>
    </source>
</evidence>
<reference evidence="1" key="1">
    <citation type="submission" date="2022-12" db="EMBL/GenBank/DDBJ databases">
        <title>Acinetobacter lactucae: Emerging opportunistic pathogenic species of genus Acinetobacter isolated from immunocompromised patients in clinical settings of India.</title>
        <authorList>
            <person name="Amar A.K."/>
            <person name="Sawant A.R."/>
            <person name="Meera M."/>
            <person name="Tomar A."/>
            <person name="Sistla S."/>
            <person name="Prashanth K."/>
        </authorList>
    </citation>
    <scope>NUCLEOTIDE SEQUENCE</scope>
    <source>
        <strain evidence="1">PKAL1828C</strain>
    </source>
</reference>
<name>A0AB35K587_9GAMM</name>
<dbReference type="AlphaFoldDB" id="A0AB35K587"/>
<comment type="caution">
    <text evidence="1">The sequence shown here is derived from an EMBL/GenBank/DDBJ whole genome shotgun (WGS) entry which is preliminary data.</text>
</comment>
<dbReference type="EMBL" id="JALNTG010000041">
    <property type="protein sequence ID" value="MDD9320739.1"/>
    <property type="molecule type" value="Genomic_DNA"/>
</dbReference>